<evidence type="ECO:0000256" key="5">
    <source>
        <dbReference type="ARBA" id="ARBA00022448"/>
    </source>
</evidence>
<dbReference type="GO" id="GO:0030150">
    <property type="term" value="P:protein import into mitochondrial matrix"/>
    <property type="evidence" value="ECO:0007669"/>
    <property type="project" value="EnsemblFungi"/>
</dbReference>
<evidence type="ECO:0000256" key="4">
    <source>
        <dbReference type="ARBA" id="ARBA00020721"/>
    </source>
</evidence>
<evidence type="ECO:0000256" key="7">
    <source>
        <dbReference type="ARBA" id="ARBA00022927"/>
    </source>
</evidence>
<dbReference type="PANTHER" id="PTHR12388">
    <property type="entry name" value="MITOCHONDRIA ASSOCIATED GRANULOCYTE MACROPHAGE CSF SIGNALING MOLECULE"/>
    <property type="match status" value="1"/>
</dbReference>
<dbReference type="GO" id="GO:0001405">
    <property type="term" value="C:PAM complex, Tim23 associated import motor"/>
    <property type="evidence" value="ECO:0007669"/>
    <property type="project" value="EnsemblFungi"/>
</dbReference>
<dbReference type="Gene3D" id="1.10.287.110">
    <property type="entry name" value="DnaJ domain"/>
    <property type="match status" value="1"/>
</dbReference>
<dbReference type="GO" id="GO:0019904">
    <property type="term" value="F:protein domain specific binding"/>
    <property type="evidence" value="ECO:0007669"/>
    <property type="project" value="EnsemblFungi"/>
</dbReference>
<comment type="similarity">
    <text evidence="2">Belongs to the TIM16/PAM16 family.</text>
</comment>
<evidence type="ECO:0000256" key="12">
    <source>
        <dbReference type="ARBA" id="ARBA00030422"/>
    </source>
</evidence>
<dbReference type="Pfam" id="PF03656">
    <property type="entry name" value="Pam16"/>
    <property type="match status" value="1"/>
</dbReference>
<keyword evidence="6" id="KW-0999">Mitochondrion inner membrane</keyword>
<evidence type="ECO:0000256" key="14">
    <source>
        <dbReference type="SAM" id="MobiDB-lite"/>
    </source>
</evidence>
<evidence type="ECO:0000256" key="6">
    <source>
        <dbReference type="ARBA" id="ARBA00022792"/>
    </source>
</evidence>
<feature type="compositionally biased region" description="Pro residues" evidence="14">
    <location>
        <begin position="120"/>
        <end position="129"/>
    </location>
</feature>
<organism evidence="15 16">
    <name type="scientific">Tortispora caseinolytica NRRL Y-17796</name>
    <dbReference type="NCBI Taxonomy" id="767744"/>
    <lineage>
        <taxon>Eukaryota</taxon>
        <taxon>Fungi</taxon>
        <taxon>Dikarya</taxon>
        <taxon>Ascomycota</taxon>
        <taxon>Saccharomycotina</taxon>
        <taxon>Trigonopsidomycetes</taxon>
        <taxon>Trigonopsidales</taxon>
        <taxon>Trigonopsidaceae</taxon>
        <taxon>Tortispora</taxon>
    </lineage>
</organism>
<evidence type="ECO:0000256" key="3">
    <source>
        <dbReference type="ARBA" id="ARBA00013571"/>
    </source>
</evidence>
<evidence type="ECO:0000256" key="10">
    <source>
        <dbReference type="ARBA" id="ARBA00023136"/>
    </source>
</evidence>
<dbReference type="OrthoDB" id="10262892at2759"/>
<sequence length="129" mass="13733">MAHRLIARVVITGSQVFGKAVVEAFKQASKVGAGASQPTSTSATGLSIDEAMKILNIEKPSLNKDNIEQKYSHLFEVNSKEKGGSPYVQNKVSLARERLLEELKQAARTDSAATSNPTTTSPPPPPPSS</sequence>
<keyword evidence="16" id="KW-1185">Reference proteome</keyword>
<evidence type="ECO:0000256" key="9">
    <source>
        <dbReference type="ARBA" id="ARBA00023128"/>
    </source>
</evidence>
<feature type="region of interest" description="Disordered" evidence="14">
    <location>
        <begin position="103"/>
        <end position="129"/>
    </location>
</feature>
<evidence type="ECO:0000256" key="1">
    <source>
        <dbReference type="ARBA" id="ARBA00004637"/>
    </source>
</evidence>
<evidence type="ECO:0000256" key="13">
    <source>
        <dbReference type="ARBA" id="ARBA00031407"/>
    </source>
</evidence>
<accession>A0A1E4TH31</accession>
<proteinExistence type="inferred from homology"/>
<protein>
    <recommendedName>
        <fullName evidence="4">Mitochondrial import inner membrane translocase subunit TIM16</fullName>
    </recommendedName>
    <alternativeName>
        <fullName evidence="3">Mitochondrial import inner membrane translocase subunit tim16</fullName>
    </alternativeName>
    <alternativeName>
        <fullName evidence="12 13">Presequence translocated-associated motor subunit PAM16</fullName>
    </alternativeName>
</protein>
<keyword evidence="9" id="KW-0496">Mitochondrion</keyword>
<evidence type="ECO:0000256" key="11">
    <source>
        <dbReference type="ARBA" id="ARBA00025080"/>
    </source>
</evidence>
<dbReference type="InterPro" id="IPR036869">
    <property type="entry name" value="J_dom_sf"/>
</dbReference>
<keyword evidence="5" id="KW-0813">Transport</keyword>
<dbReference type="InterPro" id="IPR005341">
    <property type="entry name" value="Tim16"/>
</dbReference>
<name>A0A1E4TH31_9ASCO</name>
<keyword evidence="7" id="KW-0653">Protein transport</keyword>
<evidence type="ECO:0000256" key="2">
    <source>
        <dbReference type="ARBA" id="ARBA00008817"/>
    </source>
</evidence>
<evidence type="ECO:0000313" key="15">
    <source>
        <dbReference type="EMBL" id="ODV91056.1"/>
    </source>
</evidence>
<keyword evidence="10" id="KW-0472">Membrane</keyword>
<comment type="subcellular location">
    <subcellularLocation>
        <location evidence="1">Mitochondrion inner membrane</location>
        <topology evidence="1">Peripheral membrane protein</topology>
    </subcellularLocation>
</comment>
<keyword evidence="8" id="KW-0811">Translocation</keyword>
<dbReference type="AlphaFoldDB" id="A0A1E4TH31"/>
<dbReference type="EMBL" id="KV453842">
    <property type="protein sequence ID" value="ODV91056.1"/>
    <property type="molecule type" value="Genomic_DNA"/>
</dbReference>
<evidence type="ECO:0000313" key="16">
    <source>
        <dbReference type="Proteomes" id="UP000095023"/>
    </source>
</evidence>
<comment type="function">
    <text evidence="11">Essential component of the PAM complex, a complex required for the translocation of transit peptide-containing proteins from the inner membrane into the mitochondrial matrix in an ATP-dependent manner. In the complex, it is required to regulate activity of mtHSP70 (SSC1) via its interaction with PAM18/TIM14. May act by positioning PAM18/TIM14 in juxtaposition to mtHSP70 at the translocon to maximize ATPase stimulation.</text>
</comment>
<dbReference type="FunFam" id="1.10.287.110:FF:000006">
    <property type="entry name" value="Import inner membrane translocase subunit TIM16"/>
    <property type="match status" value="1"/>
</dbReference>
<reference evidence="16" key="1">
    <citation type="submission" date="2016-02" db="EMBL/GenBank/DDBJ databases">
        <title>Comparative genomics of biotechnologically important yeasts.</title>
        <authorList>
            <consortium name="DOE Joint Genome Institute"/>
            <person name="Riley R."/>
            <person name="Haridas S."/>
            <person name="Wolfe K.H."/>
            <person name="Lopes M.R."/>
            <person name="Hittinger C.T."/>
            <person name="Goker M."/>
            <person name="Salamov A."/>
            <person name="Wisecaver J."/>
            <person name="Long T.M."/>
            <person name="Aerts A.L."/>
            <person name="Barry K."/>
            <person name="Choi C."/>
            <person name="Clum A."/>
            <person name="Coughlan A.Y."/>
            <person name="Deshpande S."/>
            <person name="Douglass A.P."/>
            <person name="Hanson S.J."/>
            <person name="Klenk H.-P."/>
            <person name="Labutti K."/>
            <person name="Lapidus A."/>
            <person name="Lindquist E."/>
            <person name="Lipzen A."/>
            <person name="Meier-Kolthoff J.P."/>
            <person name="Ohm R.A."/>
            <person name="Otillar R.P."/>
            <person name="Pangilinan J."/>
            <person name="Peng Y."/>
            <person name="Rokas A."/>
            <person name="Rosa C.A."/>
            <person name="Scheuner C."/>
            <person name="Sibirny A.A."/>
            <person name="Slot J.C."/>
            <person name="Stielow J.B."/>
            <person name="Sun H."/>
            <person name="Kurtzman C.P."/>
            <person name="Blackwell M."/>
            <person name="Jeffries T.W."/>
            <person name="Grigoriev I.V."/>
        </authorList>
    </citation>
    <scope>NUCLEOTIDE SEQUENCE [LARGE SCALE GENOMIC DNA]</scope>
    <source>
        <strain evidence="16">NRRL Y-17796</strain>
    </source>
</reference>
<dbReference type="Proteomes" id="UP000095023">
    <property type="component" value="Unassembled WGS sequence"/>
</dbReference>
<dbReference type="PANTHER" id="PTHR12388:SF0">
    <property type="entry name" value="MITOCHONDRIAL IMPORT INNER MEMBRANE TRANSLOCASE SUBUNIT TIM16"/>
    <property type="match status" value="1"/>
</dbReference>
<evidence type="ECO:0000256" key="8">
    <source>
        <dbReference type="ARBA" id="ARBA00023010"/>
    </source>
</evidence>
<gene>
    <name evidence="15" type="ORF">CANCADRAFT_2773</name>
</gene>